<protein>
    <submittedName>
        <fullName evidence="1">Uncharacterized protein</fullName>
    </submittedName>
</protein>
<dbReference type="OrthoDB" id="202451at2157"/>
<comment type="caution">
    <text evidence="1">The sequence shown here is derived from an EMBL/GenBank/DDBJ whole genome shotgun (WGS) entry which is preliminary data.</text>
</comment>
<keyword evidence="2" id="KW-1185">Reference proteome</keyword>
<evidence type="ECO:0000313" key="2">
    <source>
        <dbReference type="Proteomes" id="UP000011531"/>
    </source>
</evidence>
<dbReference type="PATRIC" id="fig|1227498.3.peg.2860"/>
<name>L9X4F3_9EURY</name>
<proteinExistence type="predicted"/>
<dbReference type="AlphaFoldDB" id="L9X4F3"/>
<accession>L9X4F3</accession>
<dbReference type="Proteomes" id="UP000011531">
    <property type="component" value="Unassembled WGS sequence"/>
</dbReference>
<reference evidence="1 2" key="1">
    <citation type="journal article" date="2014" name="PLoS Genet.">
        <title>Phylogenetically driven sequencing of extremely halophilic archaea reveals strategies for static and dynamic osmo-response.</title>
        <authorList>
            <person name="Becker E.A."/>
            <person name="Seitzer P.M."/>
            <person name="Tritt A."/>
            <person name="Larsen D."/>
            <person name="Krusor M."/>
            <person name="Yao A.I."/>
            <person name="Wu D."/>
            <person name="Madern D."/>
            <person name="Eisen J.A."/>
            <person name="Darling A.E."/>
            <person name="Facciotti M.T."/>
        </authorList>
    </citation>
    <scope>NUCLEOTIDE SEQUENCE [LARGE SCALE GENOMIC DNA]</scope>
    <source>
        <strain evidence="1 2">DSM 18795</strain>
    </source>
</reference>
<dbReference type="EMBL" id="AOIA01000126">
    <property type="protein sequence ID" value="ELY56346.1"/>
    <property type="molecule type" value="Genomic_DNA"/>
</dbReference>
<organism evidence="1 2">
    <name type="scientific">Natronococcus jeotgali DSM 18795</name>
    <dbReference type="NCBI Taxonomy" id="1227498"/>
    <lineage>
        <taxon>Archaea</taxon>
        <taxon>Methanobacteriati</taxon>
        <taxon>Methanobacteriota</taxon>
        <taxon>Stenosarchaea group</taxon>
        <taxon>Halobacteria</taxon>
        <taxon>Halobacteriales</taxon>
        <taxon>Natrialbaceae</taxon>
        <taxon>Natronococcus</taxon>
    </lineage>
</organism>
<dbReference type="STRING" id="1227498.C492_14631"/>
<gene>
    <name evidence="1" type="ORF">C492_14631</name>
</gene>
<dbReference type="RefSeq" id="WP_008424700.1">
    <property type="nucleotide sequence ID" value="NZ_AOIA01000126.1"/>
</dbReference>
<evidence type="ECO:0000313" key="1">
    <source>
        <dbReference type="EMBL" id="ELY56346.1"/>
    </source>
</evidence>
<sequence>MTERFSLVGVYVNRPVADALSAAAYESAGVVDLEDYFAETAEPVPAGDPGAEATDEIVADVLAAFPQLYDAAAFDAVAGLEPDAFELVRLAAAPDRAAGLRERFRAAATVRGTDLRTVQTAMLAAALEVDPAPS</sequence>